<protein>
    <submittedName>
        <fullName evidence="2">Uncharacterized protein</fullName>
    </submittedName>
</protein>
<evidence type="ECO:0000256" key="1">
    <source>
        <dbReference type="SAM" id="MobiDB-lite"/>
    </source>
</evidence>
<name>A0A3N4LQH1_9PEZI</name>
<reference evidence="2 3" key="1">
    <citation type="journal article" date="2018" name="Nat. Ecol. Evol.">
        <title>Pezizomycetes genomes reveal the molecular basis of ectomycorrhizal truffle lifestyle.</title>
        <authorList>
            <person name="Murat C."/>
            <person name="Payen T."/>
            <person name="Noel B."/>
            <person name="Kuo A."/>
            <person name="Morin E."/>
            <person name="Chen J."/>
            <person name="Kohler A."/>
            <person name="Krizsan K."/>
            <person name="Balestrini R."/>
            <person name="Da Silva C."/>
            <person name="Montanini B."/>
            <person name="Hainaut M."/>
            <person name="Levati E."/>
            <person name="Barry K.W."/>
            <person name="Belfiori B."/>
            <person name="Cichocki N."/>
            <person name="Clum A."/>
            <person name="Dockter R.B."/>
            <person name="Fauchery L."/>
            <person name="Guy J."/>
            <person name="Iotti M."/>
            <person name="Le Tacon F."/>
            <person name="Lindquist E.A."/>
            <person name="Lipzen A."/>
            <person name="Malagnac F."/>
            <person name="Mello A."/>
            <person name="Molinier V."/>
            <person name="Miyauchi S."/>
            <person name="Poulain J."/>
            <person name="Riccioni C."/>
            <person name="Rubini A."/>
            <person name="Sitrit Y."/>
            <person name="Splivallo R."/>
            <person name="Traeger S."/>
            <person name="Wang M."/>
            <person name="Zifcakova L."/>
            <person name="Wipf D."/>
            <person name="Zambonelli A."/>
            <person name="Paolocci F."/>
            <person name="Nowrousian M."/>
            <person name="Ottonello S."/>
            <person name="Baldrian P."/>
            <person name="Spatafora J.W."/>
            <person name="Henrissat B."/>
            <person name="Nagy L.G."/>
            <person name="Aury J.M."/>
            <person name="Wincker P."/>
            <person name="Grigoriev I.V."/>
            <person name="Bonfante P."/>
            <person name="Martin F.M."/>
        </authorList>
    </citation>
    <scope>NUCLEOTIDE SEQUENCE [LARGE SCALE GENOMIC DNA]</scope>
    <source>
        <strain evidence="2 3">ATCC MYA-4762</strain>
    </source>
</reference>
<feature type="compositionally biased region" description="Pro residues" evidence="1">
    <location>
        <begin position="92"/>
        <end position="103"/>
    </location>
</feature>
<dbReference type="Proteomes" id="UP000267821">
    <property type="component" value="Unassembled WGS sequence"/>
</dbReference>
<dbReference type="OrthoDB" id="3357341at2759"/>
<dbReference type="STRING" id="1051890.A0A3N4LQH1"/>
<gene>
    <name evidence="2" type="ORF">L211DRAFT_140145</name>
</gene>
<evidence type="ECO:0000313" key="3">
    <source>
        <dbReference type="Proteomes" id="UP000267821"/>
    </source>
</evidence>
<feature type="compositionally biased region" description="Pro residues" evidence="1">
    <location>
        <begin position="356"/>
        <end position="368"/>
    </location>
</feature>
<feature type="region of interest" description="Disordered" evidence="1">
    <location>
        <begin position="196"/>
        <end position="222"/>
    </location>
</feature>
<dbReference type="InParanoid" id="A0A3N4LQH1"/>
<proteinExistence type="predicted"/>
<feature type="region of interest" description="Disordered" evidence="1">
    <location>
        <begin position="345"/>
        <end position="373"/>
    </location>
</feature>
<evidence type="ECO:0000313" key="2">
    <source>
        <dbReference type="EMBL" id="RPB25163.1"/>
    </source>
</evidence>
<dbReference type="EMBL" id="ML121539">
    <property type="protein sequence ID" value="RPB25163.1"/>
    <property type="molecule type" value="Genomic_DNA"/>
</dbReference>
<feature type="compositionally biased region" description="Polar residues" evidence="1">
    <location>
        <begin position="19"/>
        <end position="33"/>
    </location>
</feature>
<organism evidence="2 3">
    <name type="scientific">Terfezia boudieri ATCC MYA-4762</name>
    <dbReference type="NCBI Taxonomy" id="1051890"/>
    <lineage>
        <taxon>Eukaryota</taxon>
        <taxon>Fungi</taxon>
        <taxon>Dikarya</taxon>
        <taxon>Ascomycota</taxon>
        <taxon>Pezizomycotina</taxon>
        <taxon>Pezizomycetes</taxon>
        <taxon>Pezizales</taxon>
        <taxon>Pezizaceae</taxon>
        <taxon>Terfezia</taxon>
    </lineage>
</organism>
<feature type="region of interest" description="Disordered" evidence="1">
    <location>
        <begin position="390"/>
        <end position="418"/>
    </location>
</feature>
<feature type="compositionally biased region" description="Basic and acidic residues" evidence="1">
    <location>
        <begin position="391"/>
        <end position="418"/>
    </location>
</feature>
<feature type="region of interest" description="Disordered" evidence="1">
    <location>
        <begin position="77"/>
        <end position="104"/>
    </location>
</feature>
<sequence length="461" mass="49060">MSILDSNLPIFHLLPSRASPTTETTISQSQHDSIPSPKYLKRRDPSLTDTYSITLLDAHYPDIIYASLSATAIYPLTNTPPKPRKGPSSQPGAPPPPPDPPKVPAQVTIGLYNPNSKVVLTQKPSSWGSGPYWEFSLPKTSFLQPTGSRLDHELDAAGRLLAVTPVATFRWRKEGGMLTRGSLRCSLIYESNVLHDDGGGGPGVPTESNANGKRKASGPSEPDMTVAIFTNGLAGGKGAGKGEVTVFEPNLKRVEVEDLKGLEVTLVMTAIAIADVYFGDMRTGFNLGPRAPAGFSGPGRTATIGKGHQVDMGTGNPGLVVPGSAAPAATDAKRGSAVDAAMIGSGSGSGSVSSAAPPPPYAGGPPPGFTGDTKVRPTQEQLFNPAYQQQLRDEERRKQEAAERAEWEAREAAARRRREMVEQARLAEQEAEARRLQRQFEIEAARETRKWRVGRAGGLGG</sequence>
<dbReference type="AlphaFoldDB" id="A0A3N4LQH1"/>
<keyword evidence="3" id="KW-1185">Reference proteome</keyword>
<feature type="region of interest" description="Disordered" evidence="1">
    <location>
        <begin position="19"/>
        <end position="42"/>
    </location>
</feature>
<accession>A0A3N4LQH1</accession>